<organism evidence="1 2">
    <name type="scientific">Cellvibrio japonicus (strain Ueda107)</name>
    <name type="common">Pseudomonas fluorescens subsp. cellulosa</name>
    <dbReference type="NCBI Taxonomy" id="498211"/>
    <lineage>
        <taxon>Bacteria</taxon>
        <taxon>Pseudomonadati</taxon>
        <taxon>Pseudomonadota</taxon>
        <taxon>Gammaproteobacteria</taxon>
        <taxon>Cellvibrionales</taxon>
        <taxon>Cellvibrionaceae</taxon>
        <taxon>Cellvibrio</taxon>
    </lineage>
</organism>
<dbReference type="KEGG" id="cja:CJA_1520"/>
<sequence length="283" mass="32744">MRNYLLTMALLFCTCTNAMEVKKDIHSVPVWNDIFTVQGYFYEKEFKLVIDTGTSYSVVGKDLIDEIKSLYPNLKIKKKYSKFLKQDILYSDKVKFYLDENYIYPSRLGFSDLIKNLPFETDGILGFEYLYNIGFKINFQDGALTLNPKELYGNKVRLKVKDYNPTIEVIINGCKFLMKIDTGANSSSLKEKDWNRLMQCGSAEIYKEEIYTSNAFQSMHEAIIEKGVFEMKIGDSISNITLYKAHGALSNSSLLGNDILKDYEMTIPKKSKYVYLYKMEKSE</sequence>
<dbReference type="InterPro" id="IPR001969">
    <property type="entry name" value="Aspartic_peptidase_AS"/>
</dbReference>
<dbReference type="EMBL" id="CP000934">
    <property type="protein sequence ID" value="ACE86284.1"/>
    <property type="molecule type" value="Genomic_DNA"/>
</dbReference>
<dbReference type="OrthoDB" id="5580718at2"/>
<keyword evidence="2" id="KW-1185">Reference proteome</keyword>
<dbReference type="Pfam" id="PF13975">
    <property type="entry name" value="gag-asp_proteas"/>
    <property type="match status" value="1"/>
</dbReference>
<dbReference type="InterPro" id="IPR021109">
    <property type="entry name" value="Peptidase_aspartic_dom_sf"/>
</dbReference>
<dbReference type="GO" id="GO:0004190">
    <property type="term" value="F:aspartic-type endopeptidase activity"/>
    <property type="evidence" value="ECO:0007669"/>
    <property type="project" value="InterPro"/>
</dbReference>
<dbReference type="Proteomes" id="UP000001036">
    <property type="component" value="Chromosome"/>
</dbReference>
<dbReference type="STRING" id="498211.CJA_1520"/>
<gene>
    <name evidence="1" type="ordered locus">CJA_1520</name>
</gene>
<evidence type="ECO:0000313" key="1">
    <source>
        <dbReference type="EMBL" id="ACE86284.1"/>
    </source>
</evidence>
<dbReference type="GO" id="GO:0006508">
    <property type="term" value="P:proteolysis"/>
    <property type="evidence" value="ECO:0007669"/>
    <property type="project" value="InterPro"/>
</dbReference>
<proteinExistence type="predicted"/>
<evidence type="ECO:0008006" key="3">
    <source>
        <dbReference type="Google" id="ProtNLM"/>
    </source>
</evidence>
<accession>B3PDR0</accession>
<reference evidence="1 2" key="1">
    <citation type="journal article" date="2008" name="J. Bacteriol.">
        <title>Insights into plant cell wall degradation from the genome sequence of the soil bacterium Cellvibrio japonicus.</title>
        <authorList>
            <person name="Deboy R.T."/>
            <person name="Mongodin E.F."/>
            <person name="Fouts D.E."/>
            <person name="Tailford L.E."/>
            <person name="Khouri H."/>
            <person name="Emerson J.B."/>
            <person name="Mohamoud Y."/>
            <person name="Watkins K."/>
            <person name="Henrissat B."/>
            <person name="Gilbert H.J."/>
            <person name="Nelson K.E."/>
        </authorList>
    </citation>
    <scope>NUCLEOTIDE SEQUENCE [LARGE SCALE GENOMIC DNA]</scope>
    <source>
        <strain evidence="1 2">Ueda107</strain>
    </source>
</reference>
<dbReference type="Gene3D" id="2.40.70.10">
    <property type="entry name" value="Acid Proteases"/>
    <property type="match status" value="2"/>
</dbReference>
<dbReference type="SUPFAM" id="SSF50630">
    <property type="entry name" value="Acid proteases"/>
    <property type="match status" value="1"/>
</dbReference>
<evidence type="ECO:0000313" key="2">
    <source>
        <dbReference type="Proteomes" id="UP000001036"/>
    </source>
</evidence>
<name>B3PDR0_CELJU</name>
<dbReference type="AlphaFoldDB" id="B3PDR0"/>
<dbReference type="PROSITE" id="PS00141">
    <property type="entry name" value="ASP_PROTEASE"/>
    <property type="match status" value="1"/>
</dbReference>
<dbReference type="HOGENOM" id="CLU_1000006_0_0_6"/>
<protein>
    <recommendedName>
        <fullName evidence="3">Aspartyl protease</fullName>
    </recommendedName>
</protein>